<evidence type="ECO:0000256" key="1">
    <source>
        <dbReference type="ARBA" id="ARBA00004651"/>
    </source>
</evidence>
<evidence type="ECO:0000256" key="5">
    <source>
        <dbReference type="ARBA" id="ARBA00022989"/>
    </source>
</evidence>
<feature type="domain" description="CBS" evidence="10">
    <location>
        <begin position="210"/>
        <end position="268"/>
    </location>
</feature>
<keyword evidence="4" id="KW-0677">Repeat</keyword>
<dbReference type="CDD" id="cd04590">
    <property type="entry name" value="CBS_pair_CorC_HlyC_assoc"/>
    <property type="match status" value="1"/>
</dbReference>
<evidence type="ECO:0000256" key="2">
    <source>
        <dbReference type="ARBA" id="ARBA00022475"/>
    </source>
</evidence>
<evidence type="ECO:0000256" key="3">
    <source>
        <dbReference type="ARBA" id="ARBA00022692"/>
    </source>
</evidence>
<evidence type="ECO:0000313" key="12">
    <source>
        <dbReference type="EMBL" id="CRX38147.1"/>
    </source>
</evidence>
<dbReference type="Pfam" id="PF01595">
    <property type="entry name" value="CNNM"/>
    <property type="match status" value="1"/>
</dbReference>
<keyword evidence="2" id="KW-1003">Cell membrane</keyword>
<dbReference type="PROSITE" id="PS51846">
    <property type="entry name" value="CNNM"/>
    <property type="match status" value="1"/>
</dbReference>
<keyword evidence="5 8" id="KW-1133">Transmembrane helix</keyword>
<dbReference type="PROSITE" id="PS51371">
    <property type="entry name" value="CBS"/>
    <property type="match status" value="1"/>
</dbReference>
<proteinExistence type="predicted"/>
<reference evidence="13" key="1">
    <citation type="submission" date="2015-06" db="EMBL/GenBank/DDBJ databases">
        <authorList>
            <person name="Bertelli C."/>
        </authorList>
    </citation>
    <scope>NUCLEOTIDE SEQUENCE [LARGE SCALE GENOMIC DNA]</scope>
    <source>
        <strain evidence="13">CRIB-30</strain>
    </source>
</reference>
<keyword evidence="3 8" id="KW-0812">Transmembrane</keyword>
<dbReference type="GO" id="GO:0005886">
    <property type="term" value="C:plasma membrane"/>
    <property type="evidence" value="ECO:0007669"/>
    <property type="project" value="UniProtKB-SubCell"/>
</dbReference>
<evidence type="ECO:0000256" key="6">
    <source>
        <dbReference type="ARBA" id="ARBA00023136"/>
    </source>
</evidence>
<evidence type="ECO:0000259" key="11">
    <source>
        <dbReference type="PROSITE" id="PS51846"/>
    </source>
</evidence>
<dbReference type="EMBL" id="CWGJ01000011">
    <property type="protein sequence ID" value="CRX38147.1"/>
    <property type="molecule type" value="Genomic_DNA"/>
</dbReference>
<feature type="transmembrane region" description="Helical" evidence="9">
    <location>
        <begin position="56"/>
        <end position="77"/>
    </location>
</feature>
<evidence type="ECO:0000256" key="9">
    <source>
        <dbReference type="SAM" id="Phobius"/>
    </source>
</evidence>
<feature type="domain" description="CNNM transmembrane" evidence="11">
    <location>
        <begin position="1"/>
        <end position="191"/>
    </location>
</feature>
<name>A0A0H5DP59_9BACT</name>
<feature type="transmembrane region" description="Helical" evidence="9">
    <location>
        <begin position="97"/>
        <end position="121"/>
    </location>
</feature>
<dbReference type="PANTHER" id="PTHR43099:SF5">
    <property type="entry name" value="HLYC_CORC FAMILY TRANSPORTER"/>
    <property type="match status" value="1"/>
</dbReference>
<dbReference type="PANTHER" id="PTHR43099">
    <property type="entry name" value="UPF0053 PROTEIN YRKA"/>
    <property type="match status" value="1"/>
</dbReference>
<dbReference type="RefSeq" id="WP_098037996.1">
    <property type="nucleotide sequence ID" value="NZ_CWGJ01000011.1"/>
</dbReference>
<comment type="subcellular location">
    <subcellularLocation>
        <location evidence="1">Cell membrane</location>
        <topology evidence="1">Multi-pass membrane protein</topology>
    </subcellularLocation>
</comment>
<dbReference type="InterPro" id="IPR002550">
    <property type="entry name" value="CNNM"/>
</dbReference>
<dbReference type="AlphaFoldDB" id="A0A0H5DP59"/>
<dbReference type="InterPro" id="IPR044751">
    <property type="entry name" value="Ion_transp-like_CBS"/>
</dbReference>
<dbReference type="Gene3D" id="3.10.580.10">
    <property type="entry name" value="CBS-domain"/>
    <property type="match status" value="1"/>
</dbReference>
<dbReference type="Proteomes" id="UP000220251">
    <property type="component" value="Unassembled WGS sequence"/>
</dbReference>
<dbReference type="SUPFAM" id="SSF54631">
    <property type="entry name" value="CBS-domain pair"/>
    <property type="match status" value="1"/>
</dbReference>
<sequence>MFEFIVVTICLMINAILALSETAFIAVSKPTLKSLVRQGNEKAKLMLQLRENPERTLSTIQIGITFVGAFAAAVGGAGAEESISPLLIHHFGIGEAMAEILAIILIVIPLTYASVVLGELVPKTLALRRSVSIAFLTAPWLNLTSRLIHPVVTVFEWSTKKVVGLFPKEYLDSEDTELNIGQLEGDLSPLNKQYILNMVKIERTTVKEIFVKWKDVVFIDVKNSLEEVEKTVIASGHTRLPIVKEGKVIGILNSKEFLAFQKTGHTDWISLCRQAIHVQETTLILTALRHLQEKKAHMAIVYNASSESGIITMEAIFEEIVGDIYDEDDDGAIQKILGRVHKF</sequence>
<organism evidence="12 13">
    <name type="scientific">Estrella lausannensis</name>
    <dbReference type="NCBI Taxonomy" id="483423"/>
    <lineage>
        <taxon>Bacteria</taxon>
        <taxon>Pseudomonadati</taxon>
        <taxon>Chlamydiota</taxon>
        <taxon>Chlamydiia</taxon>
        <taxon>Parachlamydiales</taxon>
        <taxon>Candidatus Criblamydiaceae</taxon>
        <taxon>Estrella</taxon>
    </lineage>
</organism>
<feature type="transmembrane region" description="Helical" evidence="9">
    <location>
        <begin position="6"/>
        <end position="27"/>
    </location>
</feature>
<evidence type="ECO:0000256" key="4">
    <source>
        <dbReference type="ARBA" id="ARBA00022737"/>
    </source>
</evidence>
<dbReference type="InterPro" id="IPR046342">
    <property type="entry name" value="CBS_dom_sf"/>
</dbReference>
<dbReference type="InterPro" id="IPR000644">
    <property type="entry name" value="CBS_dom"/>
</dbReference>
<protein>
    <submittedName>
        <fullName evidence="12">Conserved putative membrane protein</fullName>
    </submittedName>
</protein>
<evidence type="ECO:0000313" key="13">
    <source>
        <dbReference type="Proteomes" id="UP000220251"/>
    </source>
</evidence>
<accession>A0A0H5DP59</accession>
<gene>
    <name evidence="12" type="ORF">ELAC_0795</name>
</gene>
<evidence type="ECO:0000256" key="7">
    <source>
        <dbReference type="PROSITE-ProRule" id="PRU00703"/>
    </source>
</evidence>
<dbReference type="OrthoDB" id="20246at2"/>
<evidence type="ECO:0000256" key="8">
    <source>
        <dbReference type="PROSITE-ProRule" id="PRU01193"/>
    </source>
</evidence>
<keyword evidence="7" id="KW-0129">CBS domain</keyword>
<dbReference type="Pfam" id="PF00571">
    <property type="entry name" value="CBS"/>
    <property type="match status" value="1"/>
</dbReference>
<keyword evidence="6 8" id="KW-0472">Membrane</keyword>
<keyword evidence="13" id="KW-1185">Reference proteome</keyword>
<dbReference type="InterPro" id="IPR051676">
    <property type="entry name" value="UPF0053_domain"/>
</dbReference>
<evidence type="ECO:0000259" key="10">
    <source>
        <dbReference type="PROSITE" id="PS51371"/>
    </source>
</evidence>